<dbReference type="Pfam" id="PF08281">
    <property type="entry name" value="Sigma70_r4_2"/>
    <property type="match status" value="1"/>
</dbReference>
<reference evidence="7 8" key="1">
    <citation type="submission" date="2017-06" db="EMBL/GenBank/DDBJ databases">
        <authorList>
            <person name="Kim H.J."/>
            <person name="Triplett B.A."/>
        </authorList>
    </citation>
    <scope>NUCLEOTIDE SEQUENCE [LARGE SCALE GENOMIC DNA]</scope>
    <source>
        <strain evidence="7 8">DSM 18704</strain>
    </source>
</reference>
<dbReference type="PANTHER" id="PTHR43133:SF46">
    <property type="entry name" value="RNA POLYMERASE SIGMA-70 FACTOR ECF SUBFAMILY"/>
    <property type="match status" value="1"/>
</dbReference>
<dbReference type="Pfam" id="PF04542">
    <property type="entry name" value="Sigma70_r2"/>
    <property type="match status" value="1"/>
</dbReference>
<evidence type="ECO:0000259" key="6">
    <source>
        <dbReference type="Pfam" id="PF08281"/>
    </source>
</evidence>
<dbReference type="InterPro" id="IPR013324">
    <property type="entry name" value="RNA_pol_sigma_r3/r4-like"/>
</dbReference>
<evidence type="ECO:0000313" key="7">
    <source>
        <dbReference type="EMBL" id="SNS38361.1"/>
    </source>
</evidence>
<dbReference type="Gene3D" id="1.10.1740.10">
    <property type="match status" value="1"/>
</dbReference>
<keyword evidence="2" id="KW-0805">Transcription regulation</keyword>
<dbReference type="Gene3D" id="1.10.10.10">
    <property type="entry name" value="Winged helix-like DNA-binding domain superfamily/Winged helix DNA-binding domain"/>
    <property type="match status" value="1"/>
</dbReference>
<feature type="domain" description="RNA polymerase sigma factor 70 region 4 type 2" evidence="6">
    <location>
        <begin position="156"/>
        <end position="208"/>
    </location>
</feature>
<proteinExistence type="inferred from homology"/>
<dbReference type="GO" id="GO:0003677">
    <property type="term" value="F:DNA binding"/>
    <property type="evidence" value="ECO:0007669"/>
    <property type="project" value="InterPro"/>
</dbReference>
<dbReference type="InterPro" id="IPR007627">
    <property type="entry name" value="RNA_pol_sigma70_r2"/>
</dbReference>
<accession>A0A239E1W0</accession>
<dbReference type="AlphaFoldDB" id="A0A239E1W0"/>
<dbReference type="InterPro" id="IPR013249">
    <property type="entry name" value="RNA_pol_sigma70_r4_t2"/>
</dbReference>
<evidence type="ECO:0000256" key="1">
    <source>
        <dbReference type="ARBA" id="ARBA00010641"/>
    </source>
</evidence>
<feature type="domain" description="RNA polymerase sigma-70 region 2" evidence="5">
    <location>
        <begin position="54"/>
        <end position="120"/>
    </location>
</feature>
<dbReference type="InterPro" id="IPR036388">
    <property type="entry name" value="WH-like_DNA-bd_sf"/>
</dbReference>
<keyword evidence="3" id="KW-0731">Sigma factor</keyword>
<organism evidence="7 8">
    <name type="scientific">Granulicella rosea</name>
    <dbReference type="NCBI Taxonomy" id="474952"/>
    <lineage>
        <taxon>Bacteria</taxon>
        <taxon>Pseudomonadati</taxon>
        <taxon>Acidobacteriota</taxon>
        <taxon>Terriglobia</taxon>
        <taxon>Terriglobales</taxon>
        <taxon>Acidobacteriaceae</taxon>
        <taxon>Granulicella</taxon>
    </lineage>
</organism>
<sequence>MNPIETLPVQAVPEVAPEQAKPKPGLFKRNPPIAGEAEAIEAAKNGDAEAFSKLYALHKRRVYTLCLRMLGNVSEAEDMTQEAFLHLFRKLGSFRGESAFSTWLHRLTVNLVLMHLRKKGLNLVSLEETINPSEEDAPKRDFGSRDLNLTGSVDRVALERAVASLPPGYRMVFVLHDVEGFEHNEIATMLDCSTGNSKSQLHKARLKLRELLRQAQQQSSPLANSAPKEVLQ</sequence>
<keyword evidence="4" id="KW-0804">Transcription</keyword>
<dbReference type="SUPFAM" id="SSF88659">
    <property type="entry name" value="Sigma3 and sigma4 domains of RNA polymerase sigma factors"/>
    <property type="match status" value="1"/>
</dbReference>
<dbReference type="EMBL" id="FZOU01000001">
    <property type="protein sequence ID" value="SNS38361.1"/>
    <property type="molecule type" value="Genomic_DNA"/>
</dbReference>
<dbReference type="Proteomes" id="UP000198356">
    <property type="component" value="Unassembled WGS sequence"/>
</dbReference>
<evidence type="ECO:0000256" key="4">
    <source>
        <dbReference type="ARBA" id="ARBA00023163"/>
    </source>
</evidence>
<name>A0A239E1W0_9BACT</name>
<gene>
    <name evidence="7" type="ORF">SAMN05421770_101751</name>
</gene>
<dbReference type="NCBIfam" id="TIGR02937">
    <property type="entry name" value="sigma70-ECF"/>
    <property type="match status" value="1"/>
</dbReference>
<dbReference type="CDD" id="cd06171">
    <property type="entry name" value="Sigma70_r4"/>
    <property type="match status" value="1"/>
</dbReference>
<dbReference type="RefSeq" id="WP_245817793.1">
    <property type="nucleotide sequence ID" value="NZ_FZOU01000001.1"/>
</dbReference>
<protein>
    <submittedName>
        <fullName evidence="7">RNA polymerase sigma-70 factor, ECF subfamily</fullName>
    </submittedName>
</protein>
<dbReference type="InterPro" id="IPR013325">
    <property type="entry name" value="RNA_pol_sigma_r2"/>
</dbReference>
<evidence type="ECO:0000256" key="2">
    <source>
        <dbReference type="ARBA" id="ARBA00023015"/>
    </source>
</evidence>
<comment type="similarity">
    <text evidence="1">Belongs to the sigma-70 factor family. ECF subfamily.</text>
</comment>
<dbReference type="GO" id="GO:0016987">
    <property type="term" value="F:sigma factor activity"/>
    <property type="evidence" value="ECO:0007669"/>
    <property type="project" value="UniProtKB-KW"/>
</dbReference>
<dbReference type="InterPro" id="IPR014284">
    <property type="entry name" value="RNA_pol_sigma-70_dom"/>
</dbReference>
<dbReference type="SUPFAM" id="SSF88946">
    <property type="entry name" value="Sigma2 domain of RNA polymerase sigma factors"/>
    <property type="match status" value="1"/>
</dbReference>
<dbReference type="InterPro" id="IPR039425">
    <property type="entry name" value="RNA_pol_sigma-70-like"/>
</dbReference>
<evidence type="ECO:0000259" key="5">
    <source>
        <dbReference type="Pfam" id="PF04542"/>
    </source>
</evidence>
<dbReference type="GO" id="GO:0006352">
    <property type="term" value="P:DNA-templated transcription initiation"/>
    <property type="evidence" value="ECO:0007669"/>
    <property type="project" value="InterPro"/>
</dbReference>
<dbReference type="PANTHER" id="PTHR43133">
    <property type="entry name" value="RNA POLYMERASE ECF-TYPE SIGMA FACTO"/>
    <property type="match status" value="1"/>
</dbReference>
<keyword evidence="8" id="KW-1185">Reference proteome</keyword>
<evidence type="ECO:0000313" key="8">
    <source>
        <dbReference type="Proteomes" id="UP000198356"/>
    </source>
</evidence>
<evidence type="ECO:0000256" key="3">
    <source>
        <dbReference type="ARBA" id="ARBA00023082"/>
    </source>
</evidence>